<keyword evidence="3" id="KW-1185">Reference proteome</keyword>
<keyword evidence="1" id="KW-0732">Signal</keyword>
<sequence>MRFTHVAIFLFVVFSMCDLNAAADESIIRSAIDDITDDWGKGRTSSEGCIWKGTSPFCDGGCNVVGHVVRETSTSGDGERCLTGIKVLCCPSKA</sequence>
<dbReference type="PANTHER" id="PTHR35180">
    <property type="entry name" value="PROTEIN CBG06219"/>
    <property type="match status" value="1"/>
</dbReference>
<dbReference type="PANTHER" id="PTHR35180:SF4">
    <property type="entry name" value="PROTEIN CBG06219"/>
    <property type="match status" value="1"/>
</dbReference>
<reference evidence="2 3" key="1">
    <citation type="submission" date="2022-05" db="EMBL/GenBank/DDBJ databases">
        <title>A multi-omics perspective on studying reproductive biology in Daphnia sinensis.</title>
        <authorList>
            <person name="Jia J."/>
        </authorList>
    </citation>
    <scope>NUCLEOTIDE SEQUENCE [LARGE SCALE GENOMIC DNA]</scope>
    <source>
        <strain evidence="2 3">WSL</strain>
    </source>
</reference>
<accession>A0AAD5PR37</accession>
<comment type="caution">
    <text evidence="2">The sequence shown here is derived from an EMBL/GenBank/DDBJ whole genome shotgun (WGS) entry which is preliminary data.</text>
</comment>
<organism evidence="2 3">
    <name type="scientific">Daphnia sinensis</name>
    <dbReference type="NCBI Taxonomy" id="1820382"/>
    <lineage>
        <taxon>Eukaryota</taxon>
        <taxon>Metazoa</taxon>
        <taxon>Ecdysozoa</taxon>
        <taxon>Arthropoda</taxon>
        <taxon>Crustacea</taxon>
        <taxon>Branchiopoda</taxon>
        <taxon>Diplostraca</taxon>
        <taxon>Cladocera</taxon>
        <taxon>Anomopoda</taxon>
        <taxon>Daphniidae</taxon>
        <taxon>Daphnia</taxon>
        <taxon>Daphnia similis group</taxon>
    </lineage>
</organism>
<feature type="signal peptide" evidence="1">
    <location>
        <begin position="1"/>
        <end position="22"/>
    </location>
</feature>
<evidence type="ECO:0000313" key="3">
    <source>
        <dbReference type="Proteomes" id="UP000820818"/>
    </source>
</evidence>
<dbReference type="EMBL" id="WJBH02000008">
    <property type="protein sequence ID" value="KAI9554698.1"/>
    <property type="molecule type" value="Genomic_DNA"/>
</dbReference>
<dbReference type="Proteomes" id="UP000820818">
    <property type="component" value="Linkage Group LG8"/>
</dbReference>
<evidence type="ECO:0000313" key="2">
    <source>
        <dbReference type="EMBL" id="KAI9554698.1"/>
    </source>
</evidence>
<feature type="chain" id="PRO_5042288152" evidence="1">
    <location>
        <begin position="23"/>
        <end position="94"/>
    </location>
</feature>
<name>A0AAD5PR37_9CRUS</name>
<evidence type="ECO:0000256" key="1">
    <source>
        <dbReference type="SAM" id="SignalP"/>
    </source>
</evidence>
<gene>
    <name evidence="2" type="ORF">GHT06_019974</name>
</gene>
<protein>
    <submittedName>
        <fullName evidence="2">Uncharacterized protein</fullName>
    </submittedName>
</protein>
<dbReference type="AlphaFoldDB" id="A0AAD5PR37"/>
<proteinExistence type="predicted"/>